<reference evidence="2" key="1">
    <citation type="submission" date="2022-11" db="EMBL/GenBank/DDBJ databases">
        <title>Larsenimonas rhizosphaerae sp. nov., isolated from a tidal mudflat.</title>
        <authorList>
            <person name="Lee S.D."/>
            <person name="Kim I.S."/>
        </authorList>
    </citation>
    <scope>NUCLEOTIDE SEQUENCE</scope>
    <source>
        <strain evidence="2">GH2-1</strain>
    </source>
</reference>
<dbReference type="InterPro" id="IPR009875">
    <property type="entry name" value="PilZ_domain"/>
</dbReference>
<gene>
    <name evidence="2" type="ORF">OQ287_05365</name>
</gene>
<comment type="caution">
    <text evidence="2">The sequence shown here is derived from an EMBL/GenBank/DDBJ whole genome shotgun (WGS) entry which is preliminary data.</text>
</comment>
<keyword evidence="3" id="KW-1185">Reference proteome</keyword>
<dbReference type="EMBL" id="JAPIVE010000001">
    <property type="protein sequence ID" value="MCX2523660.1"/>
    <property type="molecule type" value="Genomic_DNA"/>
</dbReference>
<organism evidence="2 3">
    <name type="scientific">Larsenimonas rhizosphaerae</name>
    <dbReference type="NCBI Taxonomy" id="2944682"/>
    <lineage>
        <taxon>Bacteria</taxon>
        <taxon>Pseudomonadati</taxon>
        <taxon>Pseudomonadota</taxon>
        <taxon>Gammaproteobacteria</taxon>
        <taxon>Oceanospirillales</taxon>
        <taxon>Halomonadaceae</taxon>
        <taxon>Larsenimonas</taxon>
    </lineage>
</organism>
<evidence type="ECO:0000313" key="3">
    <source>
        <dbReference type="Proteomes" id="UP001165678"/>
    </source>
</evidence>
<dbReference type="Gene3D" id="2.40.10.220">
    <property type="entry name" value="predicted glycosyltransferase like domains"/>
    <property type="match status" value="1"/>
</dbReference>
<feature type="domain" description="PilZ" evidence="1">
    <location>
        <begin position="9"/>
        <end position="97"/>
    </location>
</feature>
<dbReference type="Proteomes" id="UP001165678">
    <property type="component" value="Unassembled WGS sequence"/>
</dbReference>
<protein>
    <submittedName>
        <fullName evidence="2">PilZ domain-containing protein</fullName>
    </submittedName>
</protein>
<sequence length="111" mass="12146">MSAHKALSLTFDSLDTLLSAYMPFLERGGLFVPTRDRFELGQRVFLLIVLPDTDNRVPVSGTVAWVSPPGMSGRRLPGIGVHLDASEQGLCSTIEQMLGDRLNTTHTSFTL</sequence>
<name>A0AA41ZFL7_9GAMM</name>
<dbReference type="Pfam" id="PF07238">
    <property type="entry name" value="PilZ"/>
    <property type="match status" value="1"/>
</dbReference>
<evidence type="ECO:0000259" key="1">
    <source>
        <dbReference type="Pfam" id="PF07238"/>
    </source>
</evidence>
<proteinExistence type="predicted"/>
<evidence type="ECO:0000313" key="2">
    <source>
        <dbReference type="EMBL" id="MCX2523660.1"/>
    </source>
</evidence>
<dbReference type="RefSeq" id="WP_250937421.1">
    <property type="nucleotide sequence ID" value="NZ_JAMLJK010000001.1"/>
</dbReference>
<accession>A0AA41ZFL7</accession>
<dbReference type="GO" id="GO:0035438">
    <property type="term" value="F:cyclic-di-GMP binding"/>
    <property type="evidence" value="ECO:0007669"/>
    <property type="project" value="InterPro"/>
</dbReference>
<dbReference type="AlphaFoldDB" id="A0AA41ZFL7"/>